<gene>
    <name evidence="2" type="ORF">BT62DRAFT_997137</name>
</gene>
<dbReference type="GeneID" id="66112930"/>
<feature type="transmembrane region" description="Helical" evidence="1">
    <location>
        <begin position="176"/>
        <end position="197"/>
    </location>
</feature>
<feature type="transmembrane region" description="Helical" evidence="1">
    <location>
        <begin position="74"/>
        <end position="94"/>
    </location>
</feature>
<organism evidence="2 3">
    <name type="scientific">Guyanagaster necrorhizus</name>
    <dbReference type="NCBI Taxonomy" id="856835"/>
    <lineage>
        <taxon>Eukaryota</taxon>
        <taxon>Fungi</taxon>
        <taxon>Dikarya</taxon>
        <taxon>Basidiomycota</taxon>
        <taxon>Agaricomycotina</taxon>
        <taxon>Agaricomycetes</taxon>
        <taxon>Agaricomycetidae</taxon>
        <taxon>Agaricales</taxon>
        <taxon>Marasmiineae</taxon>
        <taxon>Physalacriaceae</taxon>
        <taxon>Guyanagaster</taxon>
    </lineage>
</organism>
<dbReference type="Proteomes" id="UP000812287">
    <property type="component" value="Unassembled WGS sequence"/>
</dbReference>
<proteinExistence type="predicted"/>
<feature type="transmembrane region" description="Helical" evidence="1">
    <location>
        <begin position="12"/>
        <end position="33"/>
    </location>
</feature>
<evidence type="ECO:0000313" key="3">
    <source>
        <dbReference type="Proteomes" id="UP000812287"/>
    </source>
</evidence>
<keyword evidence="1" id="KW-1133">Transmembrane helix</keyword>
<dbReference type="RefSeq" id="XP_043035016.1">
    <property type="nucleotide sequence ID" value="XM_043190633.1"/>
</dbReference>
<dbReference type="OrthoDB" id="2560085at2759"/>
<comment type="caution">
    <text evidence="2">The sequence shown here is derived from an EMBL/GenBank/DDBJ whole genome shotgun (WGS) entry which is preliminary data.</text>
</comment>
<protein>
    <submittedName>
        <fullName evidence="2">Uncharacterized protein</fullName>
    </submittedName>
</protein>
<name>A0A9P8AN91_9AGAR</name>
<keyword evidence="1" id="KW-0472">Membrane</keyword>
<reference evidence="2" key="1">
    <citation type="submission" date="2020-11" db="EMBL/GenBank/DDBJ databases">
        <title>Adaptations for nitrogen fixation in a non-lichenized fungal sporocarp promotes dispersal by wood-feeding termites.</title>
        <authorList>
            <consortium name="DOE Joint Genome Institute"/>
            <person name="Koch R.A."/>
            <person name="Yoon G."/>
            <person name="Arayal U."/>
            <person name="Lail K."/>
            <person name="Amirebrahimi M."/>
            <person name="Labutti K."/>
            <person name="Lipzen A."/>
            <person name="Riley R."/>
            <person name="Barry K."/>
            <person name="Henrissat B."/>
            <person name="Grigoriev I.V."/>
            <person name="Herr J.R."/>
            <person name="Aime M.C."/>
        </authorList>
    </citation>
    <scope>NUCLEOTIDE SEQUENCE</scope>
    <source>
        <strain evidence="2">MCA 3950</strain>
    </source>
</reference>
<sequence length="279" mass="30489">MPSSKALKGLRFVALALVFATGVATGGVALNCLNKGKDEQDRINENLPNEACSQLLFLPCTSVKINVKDLAGSAIVVVLGALLSVIFSVVYMVLPRLHTFASNPSKLKFVEPLSWAFSTIVLMGGLIPLTVFFATRKAGITVMLGDLKVSTQIIDELLVILHEQTTYKHIGYLKPLVIVPWFTMFFSAVAGGLSLLYHRQPGPAMQQDGLLDNQAYRQEKFSRLKKIGLVHNSIVSEAVFVVERDTTSISVGLEDAIHRLDAVQSHYNVRSIPQSPVVE</sequence>
<dbReference type="AlphaFoldDB" id="A0A9P8AN91"/>
<evidence type="ECO:0000256" key="1">
    <source>
        <dbReference type="SAM" id="Phobius"/>
    </source>
</evidence>
<evidence type="ECO:0000313" key="2">
    <source>
        <dbReference type="EMBL" id="KAG7441516.1"/>
    </source>
</evidence>
<dbReference type="EMBL" id="MU250559">
    <property type="protein sequence ID" value="KAG7441516.1"/>
    <property type="molecule type" value="Genomic_DNA"/>
</dbReference>
<keyword evidence="1" id="KW-0812">Transmembrane</keyword>
<accession>A0A9P8AN91</accession>
<feature type="transmembrane region" description="Helical" evidence="1">
    <location>
        <begin position="114"/>
        <end position="134"/>
    </location>
</feature>
<keyword evidence="3" id="KW-1185">Reference proteome</keyword>